<evidence type="ECO:0008006" key="3">
    <source>
        <dbReference type="Google" id="ProtNLM"/>
    </source>
</evidence>
<dbReference type="InterPro" id="IPR036086">
    <property type="entry name" value="ParB/Sulfiredoxin_sf"/>
</dbReference>
<comment type="caution">
    <text evidence="1">The sequence shown here is derived from an EMBL/GenBank/DDBJ whole genome shotgun (WGS) entry which is preliminary data.</text>
</comment>
<proteinExistence type="predicted"/>
<dbReference type="PIRSF" id="PIRSF029669">
    <property type="entry name" value="UCP029669"/>
    <property type="match status" value="1"/>
</dbReference>
<evidence type="ECO:0000313" key="1">
    <source>
        <dbReference type="EMBL" id="GLS19442.1"/>
    </source>
</evidence>
<gene>
    <name evidence="1" type="ORF">GCM10007874_24590</name>
</gene>
<evidence type="ECO:0000313" key="2">
    <source>
        <dbReference type="Proteomes" id="UP001156882"/>
    </source>
</evidence>
<dbReference type="InterPro" id="IPR014956">
    <property type="entry name" value="ParBc_2"/>
</dbReference>
<sequence length="212" mass="24394">MTSTARVDHYVDPVIKPVPIDSLRPTQITVGRKEVEDKRKRWKAQGIRKEMSYVKDHMIPVIVGPKGNYYILDHHHLSLALHEEGVEKVFVTVRANYSKLDRRAFWFVLDNLNLMHPFDENGVRQSYDAIPKRITGLVDDPYRSLAGSLRRAGGYAKSDAPYVEFLWADFLRRRITRRQIETDFGGALDRALQLARSEESNYLPGWAGPEEG</sequence>
<keyword evidence="2" id="KW-1185">Reference proteome</keyword>
<dbReference type="Proteomes" id="UP001156882">
    <property type="component" value="Unassembled WGS sequence"/>
</dbReference>
<dbReference type="SUPFAM" id="SSF110849">
    <property type="entry name" value="ParB/Sulfiredoxin"/>
    <property type="match status" value="1"/>
</dbReference>
<dbReference type="EMBL" id="BSPC01000023">
    <property type="protein sequence ID" value="GLS19442.1"/>
    <property type="molecule type" value="Genomic_DNA"/>
</dbReference>
<dbReference type="RefSeq" id="WP_284312377.1">
    <property type="nucleotide sequence ID" value="NZ_BSPC01000023.1"/>
</dbReference>
<dbReference type="Gene3D" id="1.10.8.10">
    <property type="entry name" value="DNA helicase RuvA subunit, C-terminal domain"/>
    <property type="match status" value="1"/>
</dbReference>
<organism evidence="1 2">
    <name type="scientific">Labrys miyagiensis</name>
    <dbReference type="NCBI Taxonomy" id="346912"/>
    <lineage>
        <taxon>Bacteria</taxon>
        <taxon>Pseudomonadati</taxon>
        <taxon>Pseudomonadota</taxon>
        <taxon>Alphaproteobacteria</taxon>
        <taxon>Hyphomicrobiales</taxon>
        <taxon>Xanthobacteraceae</taxon>
        <taxon>Labrys</taxon>
    </lineage>
</organism>
<reference evidence="2" key="1">
    <citation type="journal article" date="2019" name="Int. J. Syst. Evol. Microbiol.">
        <title>The Global Catalogue of Microorganisms (GCM) 10K type strain sequencing project: providing services to taxonomists for standard genome sequencing and annotation.</title>
        <authorList>
            <consortium name="The Broad Institute Genomics Platform"/>
            <consortium name="The Broad Institute Genome Sequencing Center for Infectious Disease"/>
            <person name="Wu L."/>
            <person name="Ma J."/>
        </authorList>
    </citation>
    <scope>NUCLEOTIDE SEQUENCE [LARGE SCALE GENOMIC DNA]</scope>
    <source>
        <strain evidence="2">NBRC 101365</strain>
    </source>
</reference>
<protein>
    <recommendedName>
        <fullName evidence="3">Chromosome partitioning protein ParB</fullName>
    </recommendedName>
</protein>
<dbReference type="CDD" id="cd16390">
    <property type="entry name" value="ParB_N_Srx_like"/>
    <property type="match status" value="1"/>
</dbReference>
<dbReference type="Gene3D" id="3.90.1530.10">
    <property type="entry name" value="Conserved hypothetical protein from pyrococcus furiosus pfu- 392566-001, ParB domain"/>
    <property type="match status" value="1"/>
</dbReference>
<accession>A0ABQ6CGG4</accession>
<name>A0ABQ6CGG4_9HYPH</name>
<dbReference type="Pfam" id="PF08857">
    <property type="entry name" value="ParBc_2"/>
    <property type="match status" value="1"/>
</dbReference>
<dbReference type="InterPro" id="IPR016932">
    <property type="entry name" value="UCP029669"/>
</dbReference>